<proteinExistence type="predicted"/>
<keyword evidence="2" id="KW-0472">Membrane</keyword>
<accession>A0A2W4ZM12</accession>
<evidence type="ECO:0000256" key="1">
    <source>
        <dbReference type="SAM" id="Coils"/>
    </source>
</evidence>
<feature type="coiled-coil region" evidence="1">
    <location>
        <begin position="37"/>
        <end position="64"/>
    </location>
</feature>
<keyword evidence="2" id="KW-0812">Transmembrane</keyword>
<name>A0A2W4ZM12_9CYAN</name>
<keyword evidence="1" id="KW-0175">Coiled coil</keyword>
<dbReference type="Proteomes" id="UP000249794">
    <property type="component" value="Unassembled WGS sequence"/>
</dbReference>
<dbReference type="EMBL" id="QBMP01000025">
    <property type="protein sequence ID" value="PZO59265.1"/>
    <property type="molecule type" value="Genomic_DNA"/>
</dbReference>
<organism evidence="3 4">
    <name type="scientific">Phormidesmis priestleyi</name>
    <dbReference type="NCBI Taxonomy" id="268141"/>
    <lineage>
        <taxon>Bacteria</taxon>
        <taxon>Bacillati</taxon>
        <taxon>Cyanobacteriota</taxon>
        <taxon>Cyanophyceae</taxon>
        <taxon>Leptolyngbyales</taxon>
        <taxon>Leptolyngbyaceae</taxon>
        <taxon>Phormidesmis</taxon>
    </lineage>
</organism>
<reference evidence="3 4" key="2">
    <citation type="submission" date="2018-06" db="EMBL/GenBank/DDBJ databases">
        <title>Metagenomic assembly of (sub)arctic Cyanobacteria and their associated microbiome from non-axenic cultures.</title>
        <authorList>
            <person name="Baurain D."/>
        </authorList>
    </citation>
    <scope>NUCLEOTIDE SEQUENCE [LARGE SCALE GENOMIC DNA]</scope>
    <source>
        <strain evidence="3">ULC027bin1</strain>
    </source>
</reference>
<evidence type="ECO:0000313" key="3">
    <source>
        <dbReference type="EMBL" id="PZO59265.1"/>
    </source>
</evidence>
<gene>
    <name evidence="3" type="ORF">DCF15_04085</name>
</gene>
<keyword evidence="2" id="KW-1133">Transmembrane helix</keyword>
<protein>
    <submittedName>
        <fullName evidence="3">Uncharacterized protein</fullName>
    </submittedName>
</protein>
<feature type="transmembrane region" description="Helical" evidence="2">
    <location>
        <begin position="6"/>
        <end position="23"/>
    </location>
</feature>
<evidence type="ECO:0000313" key="4">
    <source>
        <dbReference type="Proteomes" id="UP000249794"/>
    </source>
</evidence>
<dbReference type="AlphaFoldDB" id="A0A2W4ZM12"/>
<comment type="caution">
    <text evidence="3">The sequence shown here is derived from an EMBL/GenBank/DDBJ whole genome shotgun (WGS) entry which is preliminary data.</text>
</comment>
<evidence type="ECO:0000256" key="2">
    <source>
        <dbReference type="SAM" id="Phobius"/>
    </source>
</evidence>
<reference evidence="4" key="1">
    <citation type="submission" date="2018-04" db="EMBL/GenBank/DDBJ databases">
        <authorList>
            <person name="Cornet L."/>
        </authorList>
    </citation>
    <scope>NUCLEOTIDE SEQUENCE [LARGE SCALE GENOMIC DNA]</scope>
</reference>
<sequence>TAAAPLAVVAGAAVLGGGAFFGLKRALFDGTYTEGKKAELVRQMEDELREMQAKERKAKISKEDKNKFHLFLKDPIQFDLITPKEAQKLMELVETGKLEISEAYRMVIDMLAEIKALPSV</sequence>
<feature type="non-terminal residue" evidence="3">
    <location>
        <position position="1"/>
    </location>
</feature>